<dbReference type="Gene3D" id="3.40.50.2000">
    <property type="entry name" value="Glycogen Phosphorylase B"/>
    <property type="match status" value="2"/>
</dbReference>
<keyword evidence="3" id="KW-0808">Transferase</keyword>
<feature type="domain" description="Glycosyl transferase family 1" evidence="1">
    <location>
        <begin position="195"/>
        <end position="362"/>
    </location>
</feature>
<comment type="caution">
    <text evidence="3">The sequence shown here is derived from an EMBL/GenBank/DDBJ whole genome shotgun (WGS) entry which is preliminary data.</text>
</comment>
<dbReference type="SUPFAM" id="SSF53756">
    <property type="entry name" value="UDP-Glycosyltransferase/glycogen phosphorylase"/>
    <property type="match status" value="1"/>
</dbReference>
<dbReference type="RefSeq" id="WP_081201480.1">
    <property type="nucleotide sequence ID" value="NZ_FOCZ01000002.1"/>
</dbReference>
<reference evidence="4" key="1">
    <citation type="submission" date="2016-04" db="EMBL/GenBank/DDBJ databases">
        <authorList>
            <person name="Chen L."/>
            <person name="Zhuang W."/>
            <person name="Wang G."/>
        </authorList>
    </citation>
    <scope>NUCLEOTIDE SEQUENCE [LARGE SCALE GENOMIC DNA]</scope>
    <source>
        <strain evidence="4">17621</strain>
    </source>
</reference>
<dbReference type="Proteomes" id="UP000192610">
    <property type="component" value="Unassembled WGS sequence"/>
</dbReference>
<organism evidence="3 4">
    <name type="scientific">Niastella yeongjuensis</name>
    <dbReference type="NCBI Taxonomy" id="354355"/>
    <lineage>
        <taxon>Bacteria</taxon>
        <taxon>Pseudomonadati</taxon>
        <taxon>Bacteroidota</taxon>
        <taxon>Chitinophagia</taxon>
        <taxon>Chitinophagales</taxon>
        <taxon>Chitinophagaceae</taxon>
        <taxon>Niastella</taxon>
    </lineage>
</organism>
<dbReference type="EMBL" id="LVXG01000023">
    <property type="protein sequence ID" value="OQP47362.1"/>
    <property type="molecule type" value="Genomic_DNA"/>
</dbReference>
<dbReference type="OrthoDB" id="9790710at2"/>
<evidence type="ECO:0000313" key="4">
    <source>
        <dbReference type="Proteomes" id="UP000192610"/>
    </source>
</evidence>
<proteinExistence type="predicted"/>
<dbReference type="CDD" id="cd03808">
    <property type="entry name" value="GT4_CapM-like"/>
    <property type="match status" value="1"/>
</dbReference>
<name>A0A1V9EMT8_9BACT</name>
<dbReference type="AlphaFoldDB" id="A0A1V9EMT8"/>
<dbReference type="GO" id="GO:0016757">
    <property type="term" value="F:glycosyltransferase activity"/>
    <property type="evidence" value="ECO:0007669"/>
    <property type="project" value="InterPro"/>
</dbReference>
<dbReference type="STRING" id="354355.SAMN05660816_01547"/>
<dbReference type="Pfam" id="PF00534">
    <property type="entry name" value="Glycos_transf_1"/>
    <property type="match status" value="1"/>
</dbReference>
<dbReference type="InterPro" id="IPR028098">
    <property type="entry name" value="Glyco_trans_4-like_N"/>
</dbReference>
<evidence type="ECO:0000259" key="2">
    <source>
        <dbReference type="Pfam" id="PF13579"/>
    </source>
</evidence>
<feature type="domain" description="Glycosyltransferase subfamily 4-like N-terminal" evidence="2">
    <location>
        <begin position="34"/>
        <end position="173"/>
    </location>
</feature>
<protein>
    <submittedName>
        <fullName evidence="3">Glycosyl transferase family 1</fullName>
    </submittedName>
</protein>
<dbReference type="PANTHER" id="PTHR12526">
    <property type="entry name" value="GLYCOSYLTRANSFERASE"/>
    <property type="match status" value="1"/>
</dbReference>
<gene>
    <name evidence="3" type="ORF">A4H97_07615</name>
</gene>
<dbReference type="Pfam" id="PF13579">
    <property type="entry name" value="Glyco_trans_4_4"/>
    <property type="match status" value="1"/>
</dbReference>
<evidence type="ECO:0000313" key="3">
    <source>
        <dbReference type="EMBL" id="OQP47362.1"/>
    </source>
</evidence>
<sequence>MKSSNKLIRITTVPVSLSVLLKDQLRYMSDHFEVLAVSSPDKMLEQVGAREGVRTAPVPMTRAITPVKDIKALWKLYRLLKKEKPAIVHTHTPKAGLLGMMASRLAGVPVRMHTVAGMPLMENTGMKRKVLDFVERLTYSCATHVYPNSKVLAGFILDNHFCREQKMKVLGNGSSNGINTRFFQPGEELSKTASELRKKFGLTDKDFVFVFVGRLVKDKGIEELVEAFSEVKGKHPNIKLLLVGPYEPERDPLAPATHTIIETDKSIIHAGFQQDIRPFLMISQALAFPSYREGFPNVPMQAGCFNLPSIVTDINGCNEIIEDGRNGLIIPAKSVPDLQNAMNRLLTDTSLYLTLQSNARKMIVDRYEQKYLWELLLKEYHDHLKAHAIVS</sequence>
<keyword evidence="4" id="KW-1185">Reference proteome</keyword>
<accession>A0A1V9EMT8</accession>
<evidence type="ECO:0000259" key="1">
    <source>
        <dbReference type="Pfam" id="PF00534"/>
    </source>
</evidence>
<dbReference type="PANTHER" id="PTHR12526:SF630">
    <property type="entry name" value="GLYCOSYLTRANSFERASE"/>
    <property type="match status" value="1"/>
</dbReference>
<dbReference type="InterPro" id="IPR001296">
    <property type="entry name" value="Glyco_trans_1"/>
</dbReference>